<dbReference type="AlphaFoldDB" id="A0A212JEU1"/>
<reference evidence="2" key="1">
    <citation type="submission" date="2016-04" db="EMBL/GenBank/DDBJ databases">
        <authorList>
            <person name="Evans L.H."/>
            <person name="Alamgir A."/>
            <person name="Owens N."/>
            <person name="Weber N.D."/>
            <person name="Virtaneva K."/>
            <person name="Barbian K."/>
            <person name="Babar A."/>
            <person name="Rosenke K."/>
        </authorList>
    </citation>
    <scope>NUCLEOTIDE SEQUENCE</scope>
    <source>
        <strain evidence="2">86</strain>
    </source>
</reference>
<feature type="domain" description="PhnB-like" evidence="1">
    <location>
        <begin position="2"/>
        <end position="120"/>
    </location>
</feature>
<sequence>MQKIITNLWFDTQAEEAAKFYVSLFKNSAVSKTTYYGASGAKVSGMLEDSVLTVEYTLDGQGYIAINGGPVFAFTPAISLMVNCDTQEEVDRLWDAFCKEGEPGECGWLTDKFGLSWQIVPVELNQLLSDPDPVKAEKVNSAMLTMKKLDIAQLRKAYNS</sequence>
<dbReference type="PIRSF" id="PIRSF021700">
    <property type="entry name" value="3_dmu_93_MTrfase"/>
    <property type="match status" value="1"/>
</dbReference>
<dbReference type="PANTHER" id="PTHR33990">
    <property type="entry name" value="PROTEIN YJDN-RELATED"/>
    <property type="match status" value="1"/>
</dbReference>
<dbReference type="PANTHER" id="PTHR33990:SF2">
    <property type="entry name" value="PHNB-LIKE DOMAIN-CONTAINING PROTEIN"/>
    <property type="match status" value="1"/>
</dbReference>
<dbReference type="InterPro" id="IPR029068">
    <property type="entry name" value="Glyas_Bleomycin-R_OHBP_Dase"/>
</dbReference>
<dbReference type="Gene3D" id="3.10.180.10">
    <property type="entry name" value="2,3-Dihydroxybiphenyl 1,2-Dioxygenase, domain 1"/>
    <property type="match status" value="1"/>
</dbReference>
<organism evidence="2">
    <name type="scientific">uncultured Eubacteriales bacterium</name>
    <dbReference type="NCBI Taxonomy" id="172733"/>
    <lineage>
        <taxon>Bacteria</taxon>
        <taxon>Bacillati</taxon>
        <taxon>Bacillota</taxon>
        <taxon>Clostridia</taxon>
        <taxon>Eubacteriales</taxon>
        <taxon>environmental samples</taxon>
    </lineage>
</organism>
<dbReference type="EMBL" id="FLUN01000001">
    <property type="protein sequence ID" value="SBV97957.1"/>
    <property type="molecule type" value="Genomic_DNA"/>
</dbReference>
<evidence type="ECO:0000313" key="2">
    <source>
        <dbReference type="EMBL" id="SBV97957.1"/>
    </source>
</evidence>
<dbReference type="Pfam" id="PF06983">
    <property type="entry name" value="3-dmu-9_3-mt"/>
    <property type="match status" value="1"/>
</dbReference>
<evidence type="ECO:0000259" key="1">
    <source>
        <dbReference type="Pfam" id="PF06983"/>
    </source>
</evidence>
<gene>
    <name evidence="2" type="ORF">KL86CLO1_10980</name>
</gene>
<proteinExistence type="predicted"/>
<protein>
    <recommendedName>
        <fullName evidence="1">PhnB-like domain-containing protein</fullName>
    </recommendedName>
</protein>
<dbReference type="SUPFAM" id="SSF54593">
    <property type="entry name" value="Glyoxalase/Bleomycin resistance protein/Dihydroxybiphenyl dioxygenase"/>
    <property type="match status" value="1"/>
</dbReference>
<dbReference type="InterPro" id="IPR009725">
    <property type="entry name" value="3_dmu_93_MTrfase"/>
</dbReference>
<name>A0A212JEU1_9FIRM</name>
<dbReference type="CDD" id="cd06588">
    <property type="entry name" value="PhnB_like"/>
    <property type="match status" value="1"/>
</dbReference>
<dbReference type="InterPro" id="IPR028973">
    <property type="entry name" value="PhnB-like"/>
</dbReference>
<accession>A0A212JEU1</accession>